<reference evidence="1" key="1">
    <citation type="submission" date="2018-02" db="EMBL/GenBank/DDBJ databases">
        <title>Rhizophora mucronata_Transcriptome.</title>
        <authorList>
            <person name="Meera S.P."/>
            <person name="Sreeshan A."/>
            <person name="Augustine A."/>
        </authorList>
    </citation>
    <scope>NUCLEOTIDE SEQUENCE</scope>
    <source>
        <tissue evidence="1">Leaf</tissue>
    </source>
</reference>
<proteinExistence type="predicted"/>
<dbReference type="AlphaFoldDB" id="A0A2P2L5I4"/>
<accession>A0A2P2L5I4</accession>
<sequence>MWQLLYSKPGIRQLARFYVLKIRNAEQLPGLRQAHHAILPKDAIHHVLLETLLPHRQIGLDALSVDIVPVDCTVLDYAY</sequence>
<evidence type="ECO:0000313" key="1">
    <source>
        <dbReference type="EMBL" id="MBX13244.1"/>
    </source>
</evidence>
<organism evidence="1">
    <name type="scientific">Rhizophora mucronata</name>
    <name type="common">Asiatic mangrove</name>
    <dbReference type="NCBI Taxonomy" id="61149"/>
    <lineage>
        <taxon>Eukaryota</taxon>
        <taxon>Viridiplantae</taxon>
        <taxon>Streptophyta</taxon>
        <taxon>Embryophyta</taxon>
        <taxon>Tracheophyta</taxon>
        <taxon>Spermatophyta</taxon>
        <taxon>Magnoliopsida</taxon>
        <taxon>eudicotyledons</taxon>
        <taxon>Gunneridae</taxon>
        <taxon>Pentapetalae</taxon>
        <taxon>rosids</taxon>
        <taxon>fabids</taxon>
        <taxon>Malpighiales</taxon>
        <taxon>Rhizophoraceae</taxon>
        <taxon>Rhizophora</taxon>
    </lineage>
</organism>
<protein>
    <submittedName>
        <fullName evidence="1">MANGLED family protein</fullName>
    </submittedName>
</protein>
<dbReference type="EMBL" id="GGEC01032760">
    <property type="protein sequence ID" value="MBX13244.1"/>
    <property type="molecule type" value="Transcribed_RNA"/>
</dbReference>
<name>A0A2P2L5I4_RHIMU</name>